<dbReference type="EMBL" id="CP001684">
    <property type="protein sequence ID" value="ACV21892.1"/>
    <property type="molecule type" value="Genomic_DNA"/>
</dbReference>
<sequence>MQRARSFVKQGRISADNSLFTGSGIHVHKKRQGIEAFPARLSFMATQCSSNAGNVIREQICISIRNFRNSRSRILA</sequence>
<gene>
    <name evidence="1" type="ordered locus">Shel_08400</name>
</gene>
<evidence type="ECO:0000313" key="1">
    <source>
        <dbReference type="EMBL" id="ACV21892.1"/>
    </source>
</evidence>
<dbReference type="Proteomes" id="UP000002026">
    <property type="component" value="Chromosome"/>
</dbReference>
<protein>
    <submittedName>
        <fullName evidence="1">Uncharacterized protein</fullName>
    </submittedName>
</protein>
<dbReference type="AlphaFoldDB" id="C7N4Q7"/>
<accession>C7N4Q7</accession>
<name>C7N4Q7_SLAHD</name>
<dbReference type="HOGENOM" id="CLU_2652543_0_0_11"/>
<proteinExistence type="predicted"/>
<organism evidence="1 2">
    <name type="scientific">Slackia heliotrinireducens (strain ATCC 29202 / DSM 20476 / NCTC 11029 / RHS 1)</name>
    <name type="common">Peptococcus heliotrinreducens</name>
    <dbReference type="NCBI Taxonomy" id="471855"/>
    <lineage>
        <taxon>Bacteria</taxon>
        <taxon>Bacillati</taxon>
        <taxon>Actinomycetota</taxon>
        <taxon>Coriobacteriia</taxon>
        <taxon>Eggerthellales</taxon>
        <taxon>Eggerthellaceae</taxon>
        <taxon>Slackia</taxon>
    </lineage>
</organism>
<dbReference type="KEGG" id="shi:Shel_08400"/>
<evidence type="ECO:0000313" key="2">
    <source>
        <dbReference type="Proteomes" id="UP000002026"/>
    </source>
</evidence>
<keyword evidence="2" id="KW-1185">Reference proteome</keyword>
<reference evidence="1 2" key="1">
    <citation type="journal article" date="2009" name="Stand. Genomic Sci.">
        <title>Complete genome sequence of Slackia heliotrinireducens type strain (RHS 1).</title>
        <authorList>
            <person name="Pukall R."/>
            <person name="Lapidus A."/>
            <person name="Nolan M."/>
            <person name="Copeland A."/>
            <person name="Glavina Del Rio T."/>
            <person name="Lucas S."/>
            <person name="Chen F."/>
            <person name="Tice H."/>
            <person name="Cheng J.F."/>
            <person name="Chertkov O."/>
            <person name="Bruce D."/>
            <person name="Goodwin L."/>
            <person name="Kuske C."/>
            <person name="Brettin T."/>
            <person name="Detter J.C."/>
            <person name="Han C."/>
            <person name="Pitluck S."/>
            <person name="Pati A."/>
            <person name="Mavrommatis K."/>
            <person name="Ivanova N."/>
            <person name="Ovchinnikova G."/>
            <person name="Chen A."/>
            <person name="Palaniappan K."/>
            <person name="Schneider S."/>
            <person name="Rohde M."/>
            <person name="Chain P."/>
            <person name="D'haeseleer P."/>
            <person name="Goker M."/>
            <person name="Bristow J."/>
            <person name="Eisen J.A."/>
            <person name="Markowitz V."/>
            <person name="Kyrpides N.C."/>
            <person name="Klenk H.P."/>
            <person name="Hugenholtz P."/>
        </authorList>
    </citation>
    <scope>NUCLEOTIDE SEQUENCE [LARGE SCALE GENOMIC DNA]</scope>
    <source>
        <strain evidence="2">ATCC 29202 / DSM 20476 / NCTC 11029 / RHS 1</strain>
    </source>
</reference>